<keyword evidence="6" id="KW-0408">Iron</keyword>
<dbReference type="Pfam" id="PF01328">
    <property type="entry name" value="Peroxidase_2"/>
    <property type="match status" value="1"/>
</dbReference>
<feature type="domain" description="Heme haloperoxidase family profile" evidence="9">
    <location>
        <begin position="87"/>
        <end position="301"/>
    </location>
</feature>
<protein>
    <recommendedName>
        <fullName evidence="9">Heme haloperoxidase family profile domain-containing protein</fullName>
    </recommendedName>
</protein>
<accession>A0A8H3NI25</accession>
<dbReference type="InterPro" id="IPR000028">
    <property type="entry name" value="Chloroperoxidase"/>
</dbReference>
<reference evidence="10 11" key="1">
    <citation type="submission" date="2020-01" db="EMBL/GenBank/DDBJ databases">
        <title>Draft genome sequence of Aspergillus udagawae IFM 46972.</title>
        <authorList>
            <person name="Takahashi H."/>
            <person name="Yaguchi T."/>
        </authorList>
    </citation>
    <scope>NUCLEOTIDE SEQUENCE [LARGE SCALE GENOMIC DNA]</scope>
    <source>
        <strain evidence="10 11">IFM 46972</strain>
    </source>
</reference>
<dbReference type="AlphaFoldDB" id="A0A8H3NI25"/>
<keyword evidence="3" id="KW-0349">Heme</keyword>
<evidence type="ECO:0000313" key="11">
    <source>
        <dbReference type="Proteomes" id="UP000465221"/>
    </source>
</evidence>
<evidence type="ECO:0000256" key="8">
    <source>
        <dbReference type="SAM" id="Phobius"/>
    </source>
</evidence>
<sequence length="329" mass="37230">MQARSCTSNDIRCLSHVPNYCCRPPWLTNLPQLSAFLEGLSIALASVLLFAVWLTVRDLYYCITNLFLPRRHVGSVVPFDHLGHGGVWPQFQAPIQATNSRSPCQRMFRFPFTMLLLTRPRPKALANHDIPHGSGKHISYKQLSHVIQHAHNLAPSLADQLTASTYQLDQGRGWIDLQDLSALNPDASFTPPDIDFCLDQGVPHPDLVEKCLSHASNGKSLSLDDFSCLRRAECRRTNGQYSMTWGFLYQFFGSGNNALMYSFFSGDVTDLGIWLAEERITDQWEPKNREARGHMILQAMSTTLIIELNINERQKLRSENTVSNEAREL</sequence>
<keyword evidence="8" id="KW-0472">Membrane</keyword>
<organism evidence="10 11">
    <name type="scientific">Aspergillus udagawae</name>
    <dbReference type="NCBI Taxonomy" id="91492"/>
    <lineage>
        <taxon>Eukaryota</taxon>
        <taxon>Fungi</taxon>
        <taxon>Dikarya</taxon>
        <taxon>Ascomycota</taxon>
        <taxon>Pezizomycotina</taxon>
        <taxon>Eurotiomycetes</taxon>
        <taxon>Eurotiomycetidae</taxon>
        <taxon>Eurotiales</taxon>
        <taxon>Aspergillaceae</taxon>
        <taxon>Aspergillus</taxon>
        <taxon>Aspergillus subgen. Fumigati</taxon>
    </lineage>
</organism>
<dbReference type="GO" id="GO:0004601">
    <property type="term" value="F:peroxidase activity"/>
    <property type="evidence" value="ECO:0007669"/>
    <property type="project" value="UniProtKB-KW"/>
</dbReference>
<evidence type="ECO:0000256" key="3">
    <source>
        <dbReference type="ARBA" id="ARBA00022617"/>
    </source>
</evidence>
<comment type="caution">
    <text evidence="10">The sequence shown here is derived from an EMBL/GenBank/DDBJ whole genome shotgun (WGS) entry which is preliminary data.</text>
</comment>
<dbReference type="Proteomes" id="UP000465221">
    <property type="component" value="Unassembled WGS sequence"/>
</dbReference>
<dbReference type="GO" id="GO:0046872">
    <property type="term" value="F:metal ion binding"/>
    <property type="evidence" value="ECO:0007669"/>
    <property type="project" value="UniProtKB-KW"/>
</dbReference>
<dbReference type="Gene3D" id="1.10.489.10">
    <property type="entry name" value="Chloroperoxidase-like"/>
    <property type="match status" value="1"/>
</dbReference>
<keyword evidence="8" id="KW-1133">Transmembrane helix</keyword>
<evidence type="ECO:0000256" key="4">
    <source>
        <dbReference type="ARBA" id="ARBA00022723"/>
    </source>
</evidence>
<evidence type="ECO:0000259" key="9">
    <source>
        <dbReference type="PROSITE" id="PS51405"/>
    </source>
</evidence>
<evidence type="ECO:0000256" key="5">
    <source>
        <dbReference type="ARBA" id="ARBA00023002"/>
    </source>
</evidence>
<evidence type="ECO:0000313" key="10">
    <source>
        <dbReference type="EMBL" id="GFF32085.1"/>
    </source>
</evidence>
<keyword evidence="2" id="KW-0575">Peroxidase</keyword>
<name>A0A8H3NI25_9EURO</name>
<dbReference type="PANTHER" id="PTHR33577:SF18">
    <property type="entry name" value="HEME HALOPEROXIDASE FAMILY PROFILE DOMAIN-CONTAINING PROTEIN"/>
    <property type="match status" value="1"/>
</dbReference>
<keyword evidence="8" id="KW-0812">Transmembrane</keyword>
<evidence type="ECO:0000256" key="2">
    <source>
        <dbReference type="ARBA" id="ARBA00022559"/>
    </source>
</evidence>
<feature type="transmembrane region" description="Helical" evidence="8">
    <location>
        <begin position="33"/>
        <end position="56"/>
    </location>
</feature>
<proteinExistence type="inferred from homology"/>
<gene>
    <name evidence="10" type="ORF">IFM46972_03429</name>
</gene>
<dbReference type="EMBL" id="BLKC01000018">
    <property type="protein sequence ID" value="GFF32085.1"/>
    <property type="molecule type" value="Genomic_DNA"/>
</dbReference>
<evidence type="ECO:0000256" key="6">
    <source>
        <dbReference type="ARBA" id="ARBA00023004"/>
    </source>
</evidence>
<dbReference type="PANTHER" id="PTHR33577">
    <property type="entry name" value="STERIGMATOCYSTIN BIOSYNTHESIS PEROXIDASE STCC-RELATED"/>
    <property type="match status" value="1"/>
</dbReference>
<dbReference type="PROSITE" id="PS51405">
    <property type="entry name" value="HEME_HALOPEROXIDASE"/>
    <property type="match status" value="1"/>
</dbReference>
<dbReference type="InterPro" id="IPR036851">
    <property type="entry name" value="Chloroperoxidase-like_sf"/>
</dbReference>
<keyword evidence="5" id="KW-0560">Oxidoreductase</keyword>
<keyword evidence="4" id="KW-0479">Metal-binding</keyword>
<comment type="cofactor">
    <cofactor evidence="1">
        <name>heme b</name>
        <dbReference type="ChEBI" id="CHEBI:60344"/>
    </cofactor>
</comment>
<evidence type="ECO:0000256" key="1">
    <source>
        <dbReference type="ARBA" id="ARBA00001970"/>
    </source>
</evidence>
<evidence type="ECO:0000256" key="7">
    <source>
        <dbReference type="ARBA" id="ARBA00025795"/>
    </source>
</evidence>
<comment type="similarity">
    <text evidence="7">Belongs to the chloroperoxidase family.</text>
</comment>
<dbReference type="SUPFAM" id="SSF47571">
    <property type="entry name" value="Cloroperoxidase"/>
    <property type="match status" value="1"/>
</dbReference>